<proteinExistence type="inferred from homology"/>
<evidence type="ECO:0000259" key="6">
    <source>
        <dbReference type="Pfam" id="PF25877"/>
    </source>
</evidence>
<name>A0A3Q2PKG4_FUNHE</name>
<feature type="domain" description="SOWAHA-C winged helix-turn-helix" evidence="6">
    <location>
        <begin position="4"/>
        <end position="79"/>
    </location>
</feature>
<comment type="similarity">
    <text evidence="3">Belongs to the SOWAH family.</text>
</comment>
<dbReference type="Gene3D" id="1.25.40.20">
    <property type="entry name" value="Ankyrin repeat-containing domain"/>
    <property type="match status" value="1"/>
</dbReference>
<evidence type="ECO:0000313" key="7">
    <source>
        <dbReference type="Ensembl" id="ENSFHEP00000013676.1"/>
    </source>
</evidence>
<dbReference type="InterPro" id="IPR002110">
    <property type="entry name" value="Ankyrin_rpt"/>
</dbReference>
<dbReference type="Pfam" id="PF12796">
    <property type="entry name" value="Ank_2"/>
    <property type="match status" value="1"/>
</dbReference>
<reference evidence="7" key="2">
    <citation type="submission" date="2025-09" db="UniProtKB">
        <authorList>
            <consortium name="Ensembl"/>
        </authorList>
    </citation>
    <scope>IDENTIFICATION</scope>
</reference>
<keyword evidence="1" id="KW-0677">Repeat</keyword>
<dbReference type="Ensembl" id="ENSFHET00000021280.1">
    <property type="protein sequence ID" value="ENSFHEP00000013676.1"/>
    <property type="gene ID" value="ENSFHEG00000015207.1"/>
</dbReference>
<protein>
    <recommendedName>
        <fullName evidence="6">SOWAHA-C winged helix-turn-helix domain-containing protein</fullName>
    </recommendedName>
</protein>
<dbReference type="AlphaFoldDB" id="A0A3Q2PKG4"/>
<feature type="repeat" description="ANK" evidence="4">
    <location>
        <begin position="252"/>
        <end position="285"/>
    </location>
</feature>
<feature type="compositionally biased region" description="Polar residues" evidence="5">
    <location>
        <begin position="179"/>
        <end position="201"/>
    </location>
</feature>
<dbReference type="STRING" id="8078.ENSFHEP00000013676"/>
<reference evidence="7" key="1">
    <citation type="submission" date="2025-08" db="UniProtKB">
        <authorList>
            <consortium name="Ensembl"/>
        </authorList>
    </citation>
    <scope>IDENTIFICATION</scope>
</reference>
<feature type="region of interest" description="Disordered" evidence="5">
    <location>
        <begin position="127"/>
        <end position="209"/>
    </location>
</feature>
<evidence type="ECO:0000256" key="5">
    <source>
        <dbReference type="SAM" id="MobiDB-lite"/>
    </source>
</evidence>
<accession>A0A3Q2PKG4</accession>
<evidence type="ECO:0000256" key="3">
    <source>
        <dbReference type="ARBA" id="ARBA00038122"/>
    </source>
</evidence>
<dbReference type="SUPFAM" id="SSF48403">
    <property type="entry name" value="Ankyrin repeat"/>
    <property type="match status" value="1"/>
</dbReference>
<dbReference type="PROSITE" id="PS50088">
    <property type="entry name" value="ANK_REPEAT"/>
    <property type="match status" value="1"/>
</dbReference>
<dbReference type="PANTHER" id="PTHR14491">
    <property type="entry name" value="SOSONDOWAH, ISOFORM G"/>
    <property type="match status" value="1"/>
</dbReference>
<feature type="compositionally biased region" description="Polar residues" evidence="5">
    <location>
        <begin position="132"/>
        <end position="167"/>
    </location>
</feature>
<dbReference type="InterPro" id="IPR058889">
    <property type="entry name" value="WHD_SOWAHA-C"/>
</dbReference>
<sequence>MGGDAVLVFLQSCGGQVRNSDLLLHFRPFLRGHPDQVRNRELFKKFVNSVATVTKIDGVSNVVLRKKFKGHVPGAGAGPDSPEPRGTSPAPSLAAPGDSERKAALPAAAIVAAESGAYLRQVEHLRQDNRTSIRTPSLSPSEDSRTLGTSSQNPSPDTSSAARTLFQTPPKDGTPDITELSQNPVEDTSSAARTLSRSPPENGTLPITEPSLLNRQDFISGFTVLHWIAKHGDRAFMAACGLSFDVNAKSTAGQTPLHVAAIHGNKKVIWLLVKNFGADVKLRDTAGKKAWQYLSDAKPDILQLLGAPAKATLAKENAAPDWKPQKERRRLRHHFSSASPSQRPRTVAQMVKVSRSSSIAALLKHKSHRF</sequence>
<keyword evidence="8" id="KW-1185">Reference proteome</keyword>
<organism evidence="7 8">
    <name type="scientific">Fundulus heteroclitus</name>
    <name type="common">Killifish</name>
    <name type="synonym">Mummichog</name>
    <dbReference type="NCBI Taxonomy" id="8078"/>
    <lineage>
        <taxon>Eukaryota</taxon>
        <taxon>Metazoa</taxon>
        <taxon>Chordata</taxon>
        <taxon>Craniata</taxon>
        <taxon>Vertebrata</taxon>
        <taxon>Euteleostomi</taxon>
        <taxon>Actinopterygii</taxon>
        <taxon>Neopterygii</taxon>
        <taxon>Teleostei</taxon>
        <taxon>Neoteleostei</taxon>
        <taxon>Acanthomorphata</taxon>
        <taxon>Ovalentaria</taxon>
        <taxon>Atherinomorphae</taxon>
        <taxon>Cyprinodontiformes</taxon>
        <taxon>Fundulidae</taxon>
        <taxon>Fundulus</taxon>
    </lineage>
</organism>
<dbReference type="GeneTree" id="ENSGT00950000183003"/>
<evidence type="ECO:0000256" key="4">
    <source>
        <dbReference type="PROSITE-ProRule" id="PRU00023"/>
    </source>
</evidence>
<feature type="region of interest" description="Disordered" evidence="5">
    <location>
        <begin position="70"/>
        <end position="101"/>
    </location>
</feature>
<dbReference type="PANTHER" id="PTHR14491:SF3">
    <property type="entry name" value="ANKYRIN REPEAT DOMAIN-CONTAINING PROTEIN SOWAHB"/>
    <property type="match status" value="1"/>
</dbReference>
<dbReference type="InterPro" id="IPR036770">
    <property type="entry name" value="Ankyrin_rpt-contain_sf"/>
</dbReference>
<feature type="compositionally biased region" description="Basic residues" evidence="5">
    <location>
        <begin position="326"/>
        <end position="335"/>
    </location>
</feature>
<evidence type="ECO:0000256" key="2">
    <source>
        <dbReference type="ARBA" id="ARBA00023043"/>
    </source>
</evidence>
<dbReference type="Proteomes" id="UP000265000">
    <property type="component" value="Unplaced"/>
</dbReference>
<evidence type="ECO:0000256" key="1">
    <source>
        <dbReference type="ARBA" id="ARBA00022737"/>
    </source>
</evidence>
<dbReference type="Pfam" id="PF25877">
    <property type="entry name" value="WHD_SOWAH"/>
    <property type="match status" value="1"/>
</dbReference>
<dbReference type="PROSITE" id="PS50297">
    <property type="entry name" value="ANK_REP_REGION"/>
    <property type="match status" value="1"/>
</dbReference>
<dbReference type="SMART" id="SM00248">
    <property type="entry name" value="ANK"/>
    <property type="match status" value="2"/>
</dbReference>
<feature type="region of interest" description="Disordered" evidence="5">
    <location>
        <begin position="315"/>
        <end position="345"/>
    </location>
</feature>
<keyword evidence="2 4" id="KW-0040">ANK repeat</keyword>
<evidence type="ECO:0000313" key="8">
    <source>
        <dbReference type="Proteomes" id="UP000265000"/>
    </source>
</evidence>